<evidence type="ECO:0000313" key="2">
    <source>
        <dbReference type="EMBL" id="KAE8391707.1"/>
    </source>
</evidence>
<dbReference type="PANTHER" id="PTHR12905:SF18">
    <property type="entry name" value="ESTER HYDROLASE, PUTATIVE (AFU_ORTHOLOGUE AFUA_4G03130)-RELATED"/>
    <property type="match status" value="1"/>
</dbReference>
<sequence length="350" mass="39551">MIGIDWIRSKFRLFRRGFRQVASSPLTTIVWAVYTFSNYLIWKLASSGYQRWPPIRVVCVSDTHSQRCDIPYGEILIHAGDLSLNGSAVEIQDTINWLKSLPHPHKVVICGNSDRFFDAGSRIPDDATYSVSSLRRERTASCQPPHMMFDWGEIHYLQQTSVSLTFPGSFSDVQRQVNIYGAPQVPLCGGPENAFQYPVDHDPWRGNIPESTDILVTHTPPKFHLDWYQGSPEGCPFLLQELWKIRPLLHVFGHVHTAYGVERVHWDSSQGWWERYCLGLSKLSGISCTELFQPQLLLDAAMVLLSAIFTVAKEMVGPRRSERSSTLMVNAACMDGDGLSLSNDPIVVEI</sequence>
<dbReference type="InterPro" id="IPR051693">
    <property type="entry name" value="UPF0046_metallophosphoest"/>
</dbReference>
<keyword evidence="1" id="KW-0472">Membrane</keyword>
<reference evidence="2" key="1">
    <citation type="submission" date="2019-04" db="EMBL/GenBank/DDBJ databases">
        <title>Friends and foes A comparative genomics studyof 23 Aspergillus species from section Flavi.</title>
        <authorList>
            <consortium name="DOE Joint Genome Institute"/>
            <person name="Kjaerbolling I."/>
            <person name="Vesth T."/>
            <person name="Frisvad J.C."/>
            <person name="Nybo J.L."/>
            <person name="Theobald S."/>
            <person name="Kildgaard S."/>
            <person name="Isbrandt T."/>
            <person name="Kuo A."/>
            <person name="Sato A."/>
            <person name="Lyhne E.K."/>
            <person name="Kogle M.E."/>
            <person name="Wiebenga A."/>
            <person name="Kun R.S."/>
            <person name="Lubbers R.J."/>
            <person name="Makela M.R."/>
            <person name="Barry K."/>
            <person name="Chovatia M."/>
            <person name="Clum A."/>
            <person name="Daum C."/>
            <person name="Haridas S."/>
            <person name="He G."/>
            <person name="LaButti K."/>
            <person name="Lipzen A."/>
            <person name="Mondo S."/>
            <person name="Riley R."/>
            <person name="Salamov A."/>
            <person name="Simmons B.A."/>
            <person name="Magnuson J.K."/>
            <person name="Henrissat B."/>
            <person name="Mortensen U.H."/>
            <person name="Larsen T.O."/>
            <person name="Devries R.P."/>
            <person name="Grigoriev I.V."/>
            <person name="Machida M."/>
            <person name="Baker S.E."/>
            <person name="Andersen M.R."/>
        </authorList>
    </citation>
    <scope>NUCLEOTIDE SEQUENCE [LARGE SCALE GENOMIC DNA]</scope>
    <source>
        <strain evidence="2">IBT 14317</strain>
    </source>
</reference>
<gene>
    <name evidence="2" type="ORF">BDV23DRAFT_152852</name>
</gene>
<dbReference type="SUPFAM" id="SSF56300">
    <property type="entry name" value="Metallo-dependent phosphatases"/>
    <property type="match status" value="1"/>
</dbReference>
<dbReference type="OrthoDB" id="630188at2759"/>
<dbReference type="InterPro" id="IPR029052">
    <property type="entry name" value="Metallo-depent_PP-like"/>
</dbReference>
<feature type="transmembrane region" description="Helical" evidence="1">
    <location>
        <begin position="21"/>
        <end position="42"/>
    </location>
</feature>
<dbReference type="Proteomes" id="UP000326877">
    <property type="component" value="Unassembled WGS sequence"/>
</dbReference>
<dbReference type="CDD" id="cd07379">
    <property type="entry name" value="MPP_239FB"/>
    <property type="match status" value="1"/>
</dbReference>
<protein>
    <submittedName>
        <fullName evidence="2">Metallo-dependent phosphatase</fullName>
    </submittedName>
</protein>
<keyword evidence="1" id="KW-1133">Transmembrane helix</keyword>
<accession>A0A5N7CCX7</accession>
<dbReference type="Gene3D" id="3.60.21.10">
    <property type="match status" value="1"/>
</dbReference>
<dbReference type="PANTHER" id="PTHR12905">
    <property type="entry name" value="METALLOPHOSPHOESTERASE"/>
    <property type="match status" value="1"/>
</dbReference>
<dbReference type="AlphaFoldDB" id="A0A5N7CCX7"/>
<dbReference type="EMBL" id="ML735243">
    <property type="protein sequence ID" value="KAE8391707.1"/>
    <property type="molecule type" value="Genomic_DNA"/>
</dbReference>
<organism evidence="2">
    <name type="scientific">Petromyces alliaceus</name>
    <name type="common">Aspergillus alliaceus</name>
    <dbReference type="NCBI Taxonomy" id="209559"/>
    <lineage>
        <taxon>Eukaryota</taxon>
        <taxon>Fungi</taxon>
        <taxon>Dikarya</taxon>
        <taxon>Ascomycota</taxon>
        <taxon>Pezizomycotina</taxon>
        <taxon>Eurotiomycetes</taxon>
        <taxon>Eurotiomycetidae</taxon>
        <taxon>Eurotiales</taxon>
        <taxon>Aspergillaceae</taxon>
        <taxon>Aspergillus</taxon>
        <taxon>Aspergillus subgen. Circumdati</taxon>
    </lineage>
</organism>
<evidence type="ECO:0000256" key="1">
    <source>
        <dbReference type="SAM" id="Phobius"/>
    </source>
</evidence>
<keyword evidence="1" id="KW-0812">Transmembrane</keyword>
<proteinExistence type="predicted"/>
<name>A0A5N7CCX7_PETAA</name>